<dbReference type="Pfam" id="PF20723">
    <property type="entry name" value="Pellino_RING"/>
    <property type="match status" value="1"/>
</dbReference>
<dbReference type="AlphaFoldDB" id="A0A8J6H947"/>
<dbReference type="InterPro" id="IPR048335">
    <property type="entry name" value="Pellino_RING"/>
</dbReference>
<evidence type="ECO:0000313" key="6">
    <source>
        <dbReference type="Proteomes" id="UP000719412"/>
    </source>
</evidence>
<reference evidence="5" key="1">
    <citation type="journal article" date="2020" name="J Insects Food Feed">
        <title>The yellow mealworm (Tenebrio molitor) genome: a resource for the emerging insects as food and feed industry.</title>
        <authorList>
            <person name="Eriksson T."/>
            <person name="Andere A."/>
            <person name="Kelstrup H."/>
            <person name="Emery V."/>
            <person name="Picard C."/>
        </authorList>
    </citation>
    <scope>NUCLEOTIDE SEQUENCE</scope>
    <source>
        <strain evidence="5">Stoneville</strain>
        <tissue evidence="5">Whole head</tissue>
    </source>
</reference>
<reference evidence="5" key="2">
    <citation type="submission" date="2021-08" db="EMBL/GenBank/DDBJ databases">
        <authorList>
            <person name="Eriksson T."/>
        </authorList>
    </citation>
    <scope>NUCLEOTIDE SEQUENCE</scope>
    <source>
        <strain evidence="5">Stoneville</strain>
        <tissue evidence="5">Whole head</tissue>
    </source>
</reference>
<dbReference type="Pfam" id="PF04710">
    <property type="entry name" value="Pellino_FHA"/>
    <property type="match status" value="1"/>
</dbReference>
<protein>
    <recommendedName>
        <fullName evidence="7">Protein pellino</fullName>
    </recommendedName>
</protein>
<dbReference type="PANTHER" id="PTHR12098:SF2">
    <property type="entry name" value="PROTEIN PELLINO"/>
    <property type="match status" value="1"/>
</dbReference>
<evidence type="ECO:0000256" key="1">
    <source>
        <dbReference type="ARBA" id="ARBA00005639"/>
    </source>
</evidence>
<dbReference type="Proteomes" id="UP000719412">
    <property type="component" value="Unassembled WGS sequence"/>
</dbReference>
<dbReference type="GO" id="GO:0061630">
    <property type="term" value="F:ubiquitin protein ligase activity"/>
    <property type="evidence" value="ECO:0007669"/>
    <property type="project" value="InterPro"/>
</dbReference>
<evidence type="ECO:0000256" key="2">
    <source>
        <dbReference type="ARBA" id="ARBA00022553"/>
    </source>
</evidence>
<evidence type="ECO:0000259" key="4">
    <source>
        <dbReference type="Pfam" id="PF20723"/>
    </source>
</evidence>
<feature type="domain" description="Pellino FHA" evidence="3">
    <location>
        <begin position="547"/>
        <end position="807"/>
    </location>
</feature>
<dbReference type="InterPro" id="IPR048334">
    <property type="entry name" value="Pellino_FHA"/>
</dbReference>
<proteinExistence type="inferred from homology"/>
<gene>
    <name evidence="5" type="ORF">GEV33_012262</name>
</gene>
<evidence type="ECO:0008006" key="7">
    <source>
        <dbReference type="Google" id="ProtNLM"/>
    </source>
</evidence>
<sequence length="952" mass="105428">MVVSQRGCRSRRNLQVKGFSVRRDSAFRPRGALPAARFSAAANSHRRRTKMRLINDSRFVAGSVSKADNLRGLCCAWDRSGNRCSGGDKSTLHNVVFHHSTDGNEVFVMYLIGLRSRDVTVGLFAGWSMSHRNSTQFARKNSHKVKDIFMQVFPSNKFPARPGNVAALSVRLATKIKVAPLGESSRSLLIESRGEDASWSVLDACGVASYLRSINSRRVDNRLSARTGGVQDGRQDKALLQKLTLAILSVDRSSFERTLEKLVPMSTSERELMASSFLSHGVQIKAGTEGVPLLAIYYPLVASRLTFAAYYFSLMIGEHTRQRKVDNAIVTLAQKVLDQMSVETRESHVRDRSVAAANVKFGKRVGAVFRKTAAQLHNWATIENYDRAVADPHKIGEHDKIPINSSSYGLAKAWNSKCSERRCRFPYQMPPRNEISRLGKLRHDSGRTRDRGGAPKSARLRNRRFCNGEINAADSRPPIDMEMLTGIINKTGEQGGSERAPLRVSVRKMFTFSCNFGGNSIVDASLTRSDGTESPILEEQESANSEKPKQLVKYGELVILGYNGFLPQGDRGRRRSKFVLYKRPTANGVKRSKHYVVKTPHSSQAILDANQHSISYTLSRNHAVIVEYTNDEDTDMFQIGRSSEAPIDFVVMDTVPGDKTGETKVMQSTISRFACRILCDRTNPKIARIYAAGFDTSKNIFLGEKATKWQENGREIDGLTTNGVLIMHPRGTFCGGDAKCSYWLETSVGGGVFSLRESRSAQQKGQVVENETNVLEDGTLIDLCGATLLWRSAEGLAKSPSKRDLEREIDEINAGRPQCPVGLNTLVIPRRVTPNENLQQPYVYLNCGHVQGLHDWGQDKDSGARKCPICLELGPVVKVFMGLEQAFYVDSGPPTFAFNPCGHMATEKTVKYWANVAIPHGTNGFHAVCPFCASPLSGSPGYVRLIFQDNVD</sequence>
<keyword evidence="6" id="KW-1185">Reference proteome</keyword>
<comment type="similarity">
    <text evidence="1">Belongs to the pellino family.</text>
</comment>
<dbReference type="PANTHER" id="PTHR12098">
    <property type="entry name" value="E3 UBIQUITIN-PROTEIN LIGASE PELLINO-RELATED"/>
    <property type="match status" value="1"/>
</dbReference>
<evidence type="ECO:0000259" key="3">
    <source>
        <dbReference type="Pfam" id="PF04710"/>
    </source>
</evidence>
<organism evidence="5 6">
    <name type="scientific">Tenebrio molitor</name>
    <name type="common">Yellow mealworm beetle</name>
    <dbReference type="NCBI Taxonomy" id="7067"/>
    <lineage>
        <taxon>Eukaryota</taxon>
        <taxon>Metazoa</taxon>
        <taxon>Ecdysozoa</taxon>
        <taxon>Arthropoda</taxon>
        <taxon>Hexapoda</taxon>
        <taxon>Insecta</taxon>
        <taxon>Pterygota</taxon>
        <taxon>Neoptera</taxon>
        <taxon>Endopterygota</taxon>
        <taxon>Coleoptera</taxon>
        <taxon>Polyphaga</taxon>
        <taxon>Cucujiformia</taxon>
        <taxon>Tenebrionidae</taxon>
        <taxon>Tenebrio</taxon>
    </lineage>
</organism>
<dbReference type="GO" id="GO:0000209">
    <property type="term" value="P:protein polyubiquitination"/>
    <property type="evidence" value="ECO:0007669"/>
    <property type="project" value="InterPro"/>
</dbReference>
<accession>A0A8J6H947</accession>
<comment type="caution">
    <text evidence="5">The sequence shown here is derived from an EMBL/GenBank/DDBJ whole genome shotgun (WGS) entry which is preliminary data.</text>
</comment>
<keyword evidence="2" id="KW-0597">Phosphoprotein</keyword>
<dbReference type="GO" id="GO:0008592">
    <property type="term" value="P:regulation of Toll signaling pathway"/>
    <property type="evidence" value="ECO:0007669"/>
    <property type="project" value="InterPro"/>
</dbReference>
<evidence type="ECO:0000313" key="5">
    <source>
        <dbReference type="EMBL" id="KAH0810524.1"/>
    </source>
</evidence>
<dbReference type="InterPro" id="IPR006800">
    <property type="entry name" value="Pellino_fam"/>
</dbReference>
<dbReference type="EMBL" id="JABDTM020027441">
    <property type="protein sequence ID" value="KAH0810524.1"/>
    <property type="molecule type" value="Genomic_DNA"/>
</dbReference>
<name>A0A8J6H947_TENMO</name>
<feature type="domain" description="Pellino RING" evidence="4">
    <location>
        <begin position="812"/>
        <end position="952"/>
    </location>
</feature>